<dbReference type="PROSITE" id="PS50110">
    <property type="entry name" value="RESPONSE_REGULATORY"/>
    <property type="match status" value="1"/>
</dbReference>
<evidence type="ECO:0000256" key="3">
    <source>
        <dbReference type="ARBA" id="ARBA00023015"/>
    </source>
</evidence>
<dbReference type="InterPro" id="IPR002197">
    <property type="entry name" value="HTH_Fis"/>
</dbReference>
<reference evidence="8 9" key="1">
    <citation type="submission" date="2020-08" db="EMBL/GenBank/DDBJ databases">
        <title>Bridging the membrane lipid divide: bacteria of the FCB group superphylum have the potential to synthesize archaeal ether lipids.</title>
        <authorList>
            <person name="Villanueva L."/>
            <person name="Von Meijenfeldt F.A.B."/>
            <person name="Westbye A.B."/>
            <person name="Yadav S."/>
            <person name="Hopmans E.C."/>
            <person name="Dutilh B.E."/>
            <person name="Sinninghe Damste J.S."/>
        </authorList>
    </citation>
    <scope>NUCLEOTIDE SEQUENCE [LARGE SCALE GENOMIC DNA]</scope>
    <source>
        <strain evidence="8">NIOZ-UU27</strain>
    </source>
</reference>
<evidence type="ECO:0000256" key="2">
    <source>
        <dbReference type="ARBA" id="ARBA00022840"/>
    </source>
</evidence>
<dbReference type="Pfam" id="PF00158">
    <property type="entry name" value="Sigma54_activat"/>
    <property type="match status" value="1"/>
</dbReference>
<dbReference type="PANTHER" id="PTHR32071:SF113">
    <property type="entry name" value="ALGINATE BIOSYNTHESIS TRANSCRIPTIONAL REGULATORY PROTEIN ALGB"/>
    <property type="match status" value="1"/>
</dbReference>
<evidence type="ECO:0000313" key="9">
    <source>
        <dbReference type="Proteomes" id="UP000650524"/>
    </source>
</evidence>
<feature type="modified residue" description="4-aspartylphosphate" evidence="5">
    <location>
        <position position="51"/>
    </location>
</feature>
<dbReference type="InterPro" id="IPR001789">
    <property type="entry name" value="Sig_transdc_resp-reg_receiver"/>
</dbReference>
<keyword evidence="5" id="KW-0597">Phosphoprotein</keyword>
<dbReference type="InterPro" id="IPR009057">
    <property type="entry name" value="Homeodomain-like_sf"/>
</dbReference>
<dbReference type="InterPro" id="IPR011006">
    <property type="entry name" value="CheY-like_superfamily"/>
</dbReference>
<dbReference type="SMART" id="SM00382">
    <property type="entry name" value="AAA"/>
    <property type="match status" value="1"/>
</dbReference>
<sequence>MKYILVISKEQEVFFSIYSCFRSEYKVQNVADKDAALEMLHKERYDFIFIDVEILRESSPDNGYKAALQPFWHLYPTIEIIVMSSQELIREAVKAVKAGASDYLTYPLNPDETKYVIESIYESLIAQSEVDYLRDQFWETDLSEIVQTNNPMMKVVFDKIRSVAPTKSTVLLTGETGTGKGVLANLIHRHSNRREAQFISVHCGAIPDTLLESELFGHEKGSFTGAVRRKLGKFEIAGGGTIFLDEIGTITPSAQIKLLQILQDRTFQRVGGENSIEANVRIIAATNGDLNKMCDDGQFRKDLFYRLNVFPIELPPLRRRVEDIPYFIEEFLKKMNRLNTKEIHHIHPRVIEAFKDYSWPGNIREMENLMERAYILETSSVLTPESFPGELFESETLSATVSVDAGLSIAEVRRKGIEDIERNYLKEQLAQNRGKIQNTAKAAGITTRQLHKLMKKYGIRKEEFKLSN</sequence>
<keyword evidence="4" id="KW-0804">Transcription</keyword>
<gene>
    <name evidence="8" type="ORF">H8E19_10885</name>
</gene>
<dbReference type="Pfam" id="PF02954">
    <property type="entry name" value="HTH_8"/>
    <property type="match status" value="1"/>
</dbReference>
<dbReference type="CDD" id="cd00156">
    <property type="entry name" value="REC"/>
    <property type="match status" value="1"/>
</dbReference>
<dbReference type="InterPro" id="IPR025662">
    <property type="entry name" value="Sigma_54_int_dom_ATP-bd_1"/>
</dbReference>
<name>A0A8J6N0H9_9DELT</name>
<dbReference type="InterPro" id="IPR058031">
    <property type="entry name" value="AAA_lid_NorR"/>
</dbReference>
<feature type="domain" description="Response regulatory" evidence="7">
    <location>
        <begin position="3"/>
        <end position="121"/>
    </location>
</feature>
<dbReference type="SUPFAM" id="SSF52540">
    <property type="entry name" value="P-loop containing nucleoside triphosphate hydrolases"/>
    <property type="match status" value="1"/>
</dbReference>
<accession>A0A8J6N0H9</accession>
<evidence type="ECO:0000259" key="6">
    <source>
        <dbReference type="PROSITE" id="PS50045"/>
    </source>
</evidence>
<dbReference type="Pfam" id="PF00072">
    <property type="entry name" value="Response_reg"/>
    <property type="match status" value="1"/>
</dbReference>
<dbReference type="Proteomes" id="UP000650524">
    <property type="component" value="Unassembled WGS sequence"/>
</dbReference>
<dbReference type="CDD" id="cd00009">
    <property type="entry name" value="AAA"/>
    <property type="match status" value="1"/>
</dbReference>
<dbReference type="EMBL" id="JACNJD010000243">
    <property type="protein sequence ID" value="MBC8177898.1"/>
    <property type="molecule type" value="Genomic_DNA"/>
</dbReference>
<dbReference type="InterPro" id="IPR002078">
    <property type="entry name" value="Sigma_54_int"/>
</dbReference>
<dbReference type="Gene3D" id="1.10.8.60">
    <property type="match status" value="1"/>
</dbReference>
<dbReference type="InterPro" id="IPR003593">
    <property type="entry name" value="AAA+_ATPase"/>
</dbReference>
<dbReference type="Gene3D" id="1.10.10.60">
    <property type="entry name" value="Homeodomain-like"/>
    <property type="match status" value="1"/>
</dbReference>
<evidence type="ECO:0000259" key="7">
    <source>
        <dbReference type="PROSITE" id="PS50110"/>
    </source>
</evidence>
<dbReference type="Gene3D" id="3.40.50.300">
    <property type="entry name" value="P-loop containing nucleotide triphosphate hydrolases"/>
    <property type="match status" value="1"/>
</dbReference>
<dbReference type="GO" id="GO:0000160">
    <property type="term" value="P:phosphorelay signal transduction system"/>
    <property type="evidence" value="ECO:0007669"/>
    <property type="project" value="InterPro"/>
</dbReference>
<dbReference type="Pfam" id="PF25601">
    <property type="entry name" value="AAA_lid_14"/>
    <property type="match status" value="1"/>
</dbReference>
<keyword evidence="3" id="KW-0805">Transcription regulation</keyword>
<evidence type="ECO:0000256" key="5">
    <source>
        <dbReference type="PROSITE-ProRule" id="PRU00169"/>
    </source>
</evidence>
<dbReference type="PANTHER" id="PTHR32071">
    <property type="entry name" value="TRANSCRIPTIONAL REGULATORY PROTEIN"/>
    <property type="match status" value="1"/>
</dbReference>
<protein>
    <submittedName>
        <fullName evidence="8">Sigma-54-dependent Fis family transcriptional regulator</fullName>
    </submittedName>
</protein>
<dbReference type="InterPro" id="IPR027417">
    <property type="entry name" value="P-loop_NTPase"/>
</dbReference>
<feature type="domain" description="Sigma-54 factor interaction" evidence="6">
    <location>
        <begin position="146"/>
        <end position="375"/>
    </location>
</feature>
<comment type="caution">
    <text evidence="8">The sequence shown here is derived from an EMBL/GenBank/DDBJ whole genome shotgun (WGS) entry which is preliminary data.</text>
</comment>
<proteinExistence type="predicted"/>
<dbReference type="SUPFAM" id="SSF52172">
    <property type="entry name" value="CheY-like"/>
    <property type="match status" value="1"/>
</dbReference>
<keyword evidence="1" id="KW-0547">Nucleotide-binding</keyword>
<dbReference type="Gene3D" id="3.40.50.2300">
    <property type="match status" value="1"/>
</dbReference>
<dbReference type="GO" id="GO:0043565">
    <property type="term" value="F:sequence-specific DNA binding"/>
    <property type="evidence" value="ECO:0007669"/>
    <property type="project" value="InterPro"/>
</dbReference>
<dbReference type="GO" id="GO:0006355">
    <property type="term" value="P:regulation of DNA-templated transcription"/>
    <property type="evidence" value="ECO:0007669"/>
    <property type="project" value="InterPro"/>
</dbReference>
<dbReference type="GO" id="GO:0005524">
    <property type="term" value="F:ATP binding"/>
    <property type="evidence" value="ECO:0007669"/>
    <property type="project" value="UniProtKB-KW"/>
</dbReference>
<dbReference type="AlphaFoldDB" id="A0A8J6N0H9"/>
<dbReference type="FunFam" id="3.40.50.300:FF:000006">
    <property type="entry name" value="DNA-binding transcriptional regulator NtrC"/>
    <property type="match status" value="1"/>
</dbReference>
<keyword evidence="2" id="KW-0067">ATP-binding</keyword>
<dbReference type="PROSITE" id="PS00675">
    <property type="entry name" value="SIGMA54_INTERACT_1"/>
    <property type="match status" value="1"/>
</dbReference>
<evidence type="ECO:0000313" key="8">
    <source>
        <dbReference type="EMBL" id="MBC8177898.1"/>
    </source>
</evidence>
<evidence type="ECO:0000256" key="4">
    <source>
        <dbReference type="ARBA" id="ARBA00023163"/>
    </source>
</evidence>
<organism evidence="8 9">
    <name type="scientific">Candidatus Desulfacyla euxinica</name>
    <dbReference type="NCBI Taxonomy" id="2841693"/>
    <lineage>
        <taxon>Bacteria</taxon>
        <taxon>Deltaproteobacteria</taxon>
        <taxon>Candidatus Desulfacyla</taxon>
    </lineage>
</organism>
<dbReference type="SUPFAM" id="SSF46689">
    <property type="entry name" value="Homeodomain-like"/>
    <property type="match status" value="1"/>
</dbReference>
<dbReference type="PROSITE" id="PS50045">
    <property type="entry name" value="SIGMA54_INTERACT_4"/>
    <property type="match status" value="1"/>
</dbReference>
<evidence type="ECO:0000256" key="1">
    <source>
        <dbReference type="ARBA" id="ARBA00022741"/>
    </source>
</evidence>